<feature type="non-terminal residue" evidence="2">
    <location>
        <position position="1"/>
    </location>
</feature>
<reference evidence="2" key="2">
    <citation type="journal article" date="2023" name="Science">
        <title>Genomic signatures of disease resistance in endangered staghorn corals.</title>
        <authorList>
            <person name="Vollmer S.V."/>
            <person name="Selwyn J.D."/>
            <person name="Despard B.A."/>
            <person name="Roesel C.L."/>
        </authorList>
    </citation>
    <scope>NUCLEOTIDE SEQUENCE</scope>
    <source>
        <strain evidence="2">K2</strain>
    </source>
</reference>
<dbReference type="EMBL" id="JARQWQ010000078">
    <property type="protein sequence ID" value="KAK2553345.1"/>
    <property type="molecule type" value="Genomic_DNA"/>
</dbReference>
<dbReference type="PANTHER" id="PTHR31535">
    <property type="match status" value="1"/>
</dbReference>
<name>A0AAD9Q2U9_ACRCE</name>
<feature type="compositionally biased region" description="Polar residues" evidence="1">
    <location>
        <begin position="299"/>
        <end position="313"/>
    </location>
</feature>
<dbReference type="PANTHER" id="PTHR31535:SF3">
    <property type="entry name" value="REGULATORY PROTEIN ZESTE"/>
    <property type="match status" value="1"/>
</dbReference>
<evidence type="ECO:0000313" key="3">
    <source>
        <dbReference type="Proteomes" id="UP001249851"/>
    </source>
</evidence>
<feature type="region of interest" description="Disordered" evidence="1">
    <location>
        <begin position="149"/>
        <end position="190"/>
    </location>
</feature>
<evidence type="ECO:0000256" key="1">
    <source>
        <dbReference type="SAM" id="MobiDB-lite"/>
    </source>
</evidence>
<feature type="region of interest" description="Disordered" evidence="1">
    <location>
        <begin position="293"/>
        <end position="318"/>
    </location>
</feature>
<gene>
    <name evidence="2" type="ORF">P5673_025317</name>
</gene>
<proteinExistence type="predicted"/>
<organism evidence="2 3">
    <name type="scientific">Acropora cervicornis</name>
    <name type="common">Staghorn coral</name>
    <dbReference type="NCBI Taxonomy" id="6130"/>
    <lineage>
        <taxon>Eukaryota</taxon>
        <taxon>Metazoa</taxon>
        <taxon>Cnidaria</taxon>
        <taxon>Anthozoa</taxon>
        <taxon>Hexacorallia</taxon>
        <taxon>Scleractinia</taxon>
        <taxon>Astrocoeniina</taxon>
        <taxon>Acroporidae</taxon>
        <taxon>Acropora</taxon>
    </lineage>
</organism>
<sequence length="332" mass="32838">VLGSFGSSDDDKKQKAKFDVRVLTNNGAVGRFGPSLLKYGGYLKQEVRVSPKQAGIQLWTVPTSGIWAIEARGASGAYGILAGSAGNKKRGGYGAVAKAKFQLYAGKVLNVLVGQEGSRDFTHSHRPGGGGGGTFVVYQDGRPLIVAGGGGGGGIPRATTQTRGGGGRKSDNPASVVSGSDGNGGKLLDTSDASETVITNSTGHHQAIAGAGGGMHGTGVGYGANWGGKSFVEGGIGGEALPIAASFPHGEYGRGGFGGGGAAGVLPGAGGGYSGGGVTGCFLICNGKEGGNAEGGSSYVDSSGISPSIQPDKNNGPGKVYLRLMAEDVEET</sequence>
<reference evidence="2" key="1">
    <citation type="journal article" date="2023" name="G3 (Bethesda)">
        <title>Whole genome assembly and annotation of the endangered Caribbean coral Acropora cervicornis.</title>
        <authorList>
            <person name="Selwyn J.D."/>
            <person name="Vollmer S.V."/>
        </authorList>
    </citation>
    <scope>NUCLEOTIDE SEQUENCE</scope>
    <source>
        <strain evidence="2">K2</strain>
    </source>
</reference>
<keyword evidence="3" id="KW-1185">Reference proteome</keyword>
<dbReference type="Proteomes" id="UP001249851">
    <property type="component" value="Unassembled WGS sequence"/>
</dbReference>
<protein>
    <submittedName>
        <fullName evidence="2">Uncharacterized protein</fullName>
    </submittedName>
</protein>
<dbReference type="AlphaFoldDB" id="A0AAD9Q2U9"/>
<accession>A0AAD9Q2U9</accession>
<evidence type="ECO:0000313" key="2">
    <source>
        <dbReference type="EMBL" id="KAK2553345.1"/>
    </source>
</evidence>
<comment type="caution">
    <text evidence="2">The sequence shown here is derived from an EMBL/GenBank/DDBJ whole genome shotgun (WGS) entry which is preliminary data.</text>
</comment>